<evidence type="ECO:0000256" key="1">
    <source>
        <dbReference type="SAM" id="MobiDB-lite"/>
    </source>
</evidence>
<feature type="region of interest" description="Disordered" evidence="1">
    <location>
        <begin position="238"/>
        <end position="265"/>
    </location>
</feature>
<dbReference type="PANTHER" id="PTHR16277">
    <property type="entry name" value="CELL DIVISION CYCLE ASSOCIATED PROTEIN 4/SERTA DOMAIN-CONTAINING PROTEIN 2"/>
    <property type="match status" value="1"/>
</dbReference>
<dbReference type="InterPro" id="IPR052262">
    <property type="entry name" value="E2F-SERTA_domain_protein"/>
</dbReference>
<dbReference type="PROSITE" id="PS51053">
    <property type="entry name" value="SERTA"/>
    <property type="match status" value="1"/>
</dbReference>
<sequence>MACAVSVRTLYGHHSRGLSGCNKETCDKPVTTDTDFPWMTASPPGKDPPDSGHSEPCSGGTYSNTCSSSAADYKDSNRASPRNEMKLGITQENGEKTLKTGAIKRKAECLDDDYVERIPSKRISPFLNTPKERKDERRRVLKISVQKLRSMEDPEHYLMRSVLINNTLKKVQKEIREEKKSYQGYKSCIYRLKPIFDYDVLNNNHAMGGFGGYFDDPFAVPDEHEKVTDEITESLCNGLTDRSRTSSSVNSEHQSDNTSSNESSAATLCIPETNYSPTSFPVCHNSSEQHCSPTEGDYDSDKIPTEMEVTVIKSLISVLGDT</sequence>
<keyword evidence="4" id="KW-1185">Reference proteome</keyword>
<dbReference type="InterPro" id="IPR009263">
    <property type="entry name" value="SERTA_dom"/>
</dbReference>
<feature type="region of interest" description="Disordered" evidence="1">
    <location>
        <begin position="34"/>
        <end position="86"/>
    </location>
</feature>
<name>A0AA89BRD8_PINIB</name>
<proteinExistence type="predicted"/>
<dbReference type="EMBL" id="VSWD01000009">
    <property type="protein sequence ID" value="KAK3092709.1"/>
    <property type="molecule type" value="Genomic_DNA"/>
</dbReference>
<dbReference type="GO" id="GO:0005634">
    <property type="term" value="C:nucleus"/>
    <property type="evidence" value="ECO:0007669"/>
    <property type="project" value="TreeGrafter"/>
</dbReference>
<feature type="compositionally biased region" description="Polar residues" evidence="1">
    <location>
        <begin position="245"/>
        <end position="265"/>
    </location>
</feature>
<evidence type="ECO:0000313" key="4">
    <source>
        <dbReference type="Proteomes" id="UP001186944"/>
    </source>
</evidence>
<protein>
    <recommendedName>
        <fullName evidence="2">SERTA domain-containing protein</fullName>
    </recommendedName>
</protein>
<feature type="compositionally biased region" description="Polar residues" evidence="1">
    <location>
        <begin position="60"/>
        <end position="70"/>
    </location>
</feature>
<organism evidence="3 4">
    <name type="scientific">Pinctada imbricata</name>
    <name type="common">Atlantic pearl-oyster</name>
    <name type="synonym">Pinctada martensii</name>
    <dbReference type="NCBI Taxonomy" id="66713"/>
    <lineage>
        <taxon>Eukaryota</taxon>
        <taxon>Metazoa</taxon>
        <taxon>Spiralia</taxon>
        <taxon>Lophotrochozoa</taxon>
        <taxon>Mollusca</taxon>
        <taxon>Bivalvia</taxon>
        <taxon>Autobranchia</taxon>
        <taxon>Pteriomorphia</taxon>
        <taxon>Pterioida</taxon>
        <taxon>Pterioidea</taxon>
        <taxon>Pteriidae</taxon>
        <taxon>Pinctada</taxon>
    </lineage>
</organism>
<feature type="domain" description="SERTA" evidence="2">
    <location>
        <begin position="133"/>
        <end position="179"/>
    </location>
</feature>
<gene>
    <name evidence="3" type="ORF">FSP39_006313</name>
</gene>
<dbReference type="AlphaFoldDB" id="A0AA89BRD8"/>
<accession>A0AA89BRD8</accession>
<feature type="compositionally biased region" description="Basic and acidic residues" evidence="1">
    <location>
        <begin position="72"/>
        <end position="85"/>
    </location>
</feature>
<evidence type="ECO:0000313" key="3">
    <source>
        <dbReference type="EMBL" id="KAK3092709.1"/>
    </source>
</evidence>
<comment type="caution">
    <text evidence="3">The sequence shown here is derived from an EMBL/GenBank/DDBJ whole genome shotgun (WGS) entry which is preliminary data.</text>
</comment>
<dbReference type="Pfam" id="PF06031">
    <property type="entry name" value="SERTA"/>
    <property type="match status" value="1"/>
</dbReference>
<evidence type="ECO:0000259" key="2">
    <source>
        <dbReference type="PROSITE" id="PS51053"/>
    </source>
</evidence>
<reference evidence="3" key="1">
    <citation type="submission" date="2019-08" db="EMBL/GenBank/DDBJ databases">
        <title>The improved chromosome-level genome for the pearl oyster Pinctada fucata martensii using PacBio sequencing and Hi-C.</title>
        <authorList>
            <person name="Zheng Z."/>
        </authorList>
    </citation>
    <scope>NUCLEOTIDE SEQUENCE</scope>
    <source>
        <strain evidence="3">ZZ-2019</strain>
        <tissue evidence="3">Adductor muscle</tissue>
    </source>
</reference>
<dbReference type="Proteomes" id="UP001186944">
    <property type="component" value="Unassembled WGS sequence"/>
</dbReference>
<dbReference type="PANTHER" id="PTHR16277:SF7">
    <property type="entry name" value="RE12330P"/>
    <property type="match status" value="1"/>
</dbReference>